<keyword evidence="1" id="KW-0472">Membrane</keyword>
<keyword evidence="3" id="KW-1185">Reference proteome</keyword>
<organism evidence="2 3">
    <name type="scientific">Flagellimonas eckloniae</name>
    <dbReference type="NCBI Taxonomy" id="346185"/>
    <lineage>
        <taxon>Bacteria</taxon>
        <taxon>Pseudomonadati</taxon>
        <taxon>Bacteroidota</taxon>
        <taxon>Flavobacteriia</taxon>
        <taxon>Flavobacteriales</taxon>
        <taxon>Flavobacteriaceae</taxon>
        <taxon>Flagellimonas</taxon>
    </lineage>
</organism>
<dbReference type="Proteomes" id="UP000050827">
    <property type="component" value="Unassembled WGS sequence"/>
</dbReference>
<dbReference type="STRING" id="346185.AAY42_09370"/>
<dbReference type="OrthoDB" id="1449378at2"/>
<reference evidence="2 3" key="1">
    <citation type="submission" date="2015-04" db="EMBL/GenBank/DDBJ databases">
        <title>Complete genome of flavobacterium.</title>
        <authorList>
            <person name="Kwon Y.M."/>
            <person name="Kim S.-J."/>
        </authorList>
    </citation>
    <scope>NUCLEOTIDE SEQUENCE [LARGE SCALE GENOMIC DNA]</scope>
    <source>
        <strain evidence="2 3">DK169</strain>
    </source>
</reference>
<feature type="transmembrane region" description="Helical" evidence="1">
    <location>
        <begin position="7"/>
        <end position="25"/>
    </location>
</feature>
<keyword evidence="1" id="KW-1133">Transmembrane helix</keyword>
<protein>
    <submittedName>
        <fullName evidence="2">Membrane protein</fullName>
    </submittedName>
</protein>
<keyword evidence="1" id="KW-0812">Transmembrane</keyword>
<dbReference type="EMBL" id="LCTZ01000002">
    <property type="protein sequence ID" value="KQC30063.1"/>
    <property type="molecule type" value="Genomic_DNA"/>
</dbReference>
<accession>A0A0Q1CGP5</accession>
<dbReference type="RefSeq" id="WP_055394507.1">
    <property type="nucleotide sequence ID" value="NZ_LCTZ01000002.1"/>
</dbReference>
<gene>
    <name evidence="2" type="ORF">AAY42_09370</name>
</gene>
<sequence length="148" mass="15743">MNKIIKIVLIVIGLLATALWFGMPSSDDPDAINSGSMNFMFIIMYVLLAIAVVSTVFFGFKKLLSTPGSIKKALYAIGGLAVVVAIAYGLSSSEEANAVVDTFANNPNLSTTEGTVKNIGMGLNVFFILTIVAVVLMVFPGLKKMFVK</sequence>
<evidence type="ECO:0000256" key="1">
    <source>
        <dbReference type="SAM" id="Phobius"/>
    </source>
</evidence>
<feature type="transmembrane region" description="Helical" evidence="1">
    <location>
        <begin position="72"/>
        <end position="90"/>
    </location>
</feature>
<evidence type="ECO:0000313" key="3">
    <source>
        <dbReference type="Proteomes" id="UP000050827"/>
    </source>
</evidence>
<proteinExistence type="predicted"/>
<dbReference type="AlphaFoldDB" id="A0A0Q1CGP5"/>
<feature type="transmembrane region" description="Helical" evidence="1">
    <location>
        <begin position="37"/>
        <end position="60"/>
    </location>
</feature>
<feature type="transmembrane region" description="Helical" evidence="1">
    <location>
        <begin position="119"/>
        <end position="142"/>
    </location>
</feature>
<name>A0A0Q1CGP5_9FLAO</name>
<comment type="caution">
    <text evidence="2">The sequence shown here is derived from an EMBL/GenBank/DDBJ whole genome shotgun (WGS) entry which is preliminary data.</text>
</comment>
<evidence type="ECO:0000313" key="2">
    <source>
        <dbReference type="EMBL" id="KQC30063.1"/>
    </source>
</evidence>